<name>K9XXV5_STAC7</name>
<dbReference type="Pfam" id="PF13649">
    <property type="entry name" value="Methyltransf_25"/>
    <property type="match status" value="1"/>
</dbReference>
<dbReference type="OrthoDB" id="9797252at2"/>
<dbReference type="GO" id="GO:0032259">
    <property type="term" value="P:methylation"/>
    <property type="evidence" value="ECO:0007669"/>
    <property type="project" value="UniProtKB-KW"/>
</dbReference>
<dbReference type="InterPro" id="IPR029063">
    <property type="entry name" value="SAM-dependent_MTases_sf"/>
</dbReference>
<dbReference type="RefSeq" id="WP_015194598.1">
    <property type="nucleotide sequence ID" value="NC_019748.1"/>
</dbReference>
<evidence type="ECO:0000256" key="2">
    <source>
        <dbReference type="ARBA" id="ARBA00022679"/>
    </source>
</evidence>
<evidence type="ECO:0000256" key="1">
    <source>
        <dbReference type="ARBA" id="ARBA00022603"/>
    </source>
</evidence>
<dbReference type="Gene3D" id="3.40.50.150">
    <property type="entry name" value="Vaccinia Virus protein VP39"/>
    <property type="match status" value="1"/>
</dbReference>
<keyword evidence="2" id="KW-0808">Transferase</keyword>
<dbReference type="STRING" id="111780.Sta7437_3433"/>
<evidence type="ECO:0000259" key="3">
    <source>
        <dbReference type="Pfam" id="PF13649"/>
    </source>
</evidence>
<organism evidence="4 5">
    <name type="scientific">Stanieria cyanosphaera (strain ATCC 29371 / PCC 7437)</name>
    <dbReference type="NCBI Taxonomy" id="111780"/>
    <lineage>
        <taxon>Bacteria</taxon>
        <taxon>Bacillati</taxon>
        <taxon>Cyanobacteriota</taxon>
        <taxon>Cyanophyceae</taxon>
        <taxon>Pleurocapsales</taxon>
        <taxon>Dermocarpellaceae</taxon>
        <taxon>Stanieria</taxon>
    </lineage>
</organism>
<dbReference type="EMBL" id="CP003653">
    <property type="protein sequence ID" value="AFZ36936.1"/>
    <property type="molecule type" value="Genomic_DNA"/>
</dbReference>
<dbReference type="SUPFAM" id="SSF53335">
    <property type="entry name" value="S-adenosyl-L-methionine-dependent methyltransferases"/>
    <property type="match status" value="1"/>
</dbReference>
<dbReference type="HOGENOM" id="CLU_049344_7_0_3"/>
<dbReference type="Proteomes" id="UP000010473">
    <property type="component" value="Chromosome"/>
</dbReference>
<feature type="domain" description="Methyltransferase" evidence="3">
    <location>
        <begin position="60"/>
        <end position="150"/>
    </location>
</feature>
<sequence length="276" mass="31686">MTENHLNPWFLEFTKENLKQRKSWYSSVAEAYNQVRPGYSQEIIASAIKLAHLNPETTKILEIGCGPGNATVAFAKLGFSMICLEPNQDFCQLARQNCHNYPQVEIINTSLEEWQLIPEKFDAVLAANSWHWLPPEISYDKASQSLKDRGHLILLWNMNPEPSEEISQLLAEVYQQYAPLLFKYEGKENQKYLNIFADHVLNSGKFGELVTQQFPCEANYSIDHYLTLLNTMSPYLNLEPQIKNDLFTGLKEKIINNCGDNLQLFYLSACQVARTI</sequence>
<dbReference type="PANTHER" id="PTHR44942:SF4">
    <property type="entry name" value="METHYLTRANSFERASE TYPE 11 DOMAIN-CONTAINING PROTEIN"/>
    <property type="match status" value="1"/>
</dbReference>
<keyword evidence="5" id="KW-1185">Reference proteome</keyword>
<dbReference type="PANTHER" id="PTHR44942">
    <property type="entry name" value="METHYLTRANSF_11 DOMAIN-CONTAINING PROTEIN"/>
    <property type="match status" value="1"/>
</dbReference>
<evidence type="ECO:0000313" key="5">
    <source>
        <dbReference type="Proteomes" id="UP000010473"/>
    </source>
</evidence>
<dbReference type="GO" id="GO:0008168">
    <property type="term" value="F:methyltransferase activity"/>
    <property type="evidence" value="ECO:0007669"/>
    <property type="project" value="UniProtKB-KW"/>
</dbReference>
<dbReference type="AlphaFoldDB" id="K9XXV5"/>
<dbReference type="eggNOG" id="COG0500">
    <property type="taxonomic scope" value="Bacteria"/>
</dbReference>
<gene>
    <name evidence="4" type="ordered locus">Sta7437_3433</name>
</gene>
<protein>
    <submittedName>
        <fullName evidence="4">Methyltransferase type 12</fullName>
    </submittedName>
</protein>
<dbReference type="InterPro" id="IPR051052">
    <property type="entry name" value="Diverse_substrate_MTase"/>
</dbReference>
<evidence type="ECO:0000313" key="4">
    <source>
        <dbReference type="EMBL" id="AFZ36936.1"/>
    </source>
</evidence>
<accession>K9XXV5</accession>
<dbReference type="CDD" id="cd02440">
    <property type="entry name" value="AdoMet_MTases"/>
    <property type="match status" value="1"/>
</dbReference>
<dbReference type="InterPro" id="IPR041698">
    <property type="entry name" value="Methyltransf_25"/>
</dbReference>
<reference evidence="5" key="1">
    <citation type="journal article" date="2013" name="Proc. Natl. Acad. Sci. U.S.A.">
        <title>Improving the coverage of the cyanobacterial phylum using diversity-driven genome sequencing.</title>
        <authorList>
            <person name="Shih P.M."/>
            <person name="Wu D."/>
            <person name="Latifi A."/>
            <person name="Axen S.D."/>
            <person name="Fewer D.P."/>
            <person name="Talla E."/>
            <person name="Calteau A."/>
            <person name="Cai F."/>
            <person name="Tandeau de Marsac N."/>
            <person name="Rippka R."/>
            <person name="Herdman M."/>
            <person name="Sivonen K."/>
            <person name="Coursin T."/>
            <person name="Laurent T."/>
            <person name="Goodwin L."/>
            <person name="Nolan M."/>
            <person name="Davenport K.W."/>
            <person name="Han C.S."/>
            <person name="Rubin E.M."/>
            <person name="Eisen J.A."/>
            <person name="Woyke T."/>
            <person name="Gugger M."/>
            <person name="Kerfeld C.A."/>
        </authorList>
    </citation>
    <scope>NUCLEOTIDE SEQUENCE [LARGE SCALE GENOMIC DNA]</scope>
    <source>
        <strain evidence="5">ATCC 29371 / PCC 7437</strain>
    </source>
</reference>
<keyword evidence="1 4" id="KW-0489">Methyltransferase</keyword>
<proteinExistence type="predicted"/>
<dbReference type="KEGG" id="scs:Sta7437_3433"/>